<gene>
    <name evidence="1" type="ORF">F2Z89_00640</name>
</gene>
<sequence length="93" mass="10870">MNKRNYTRCINHYLCSKILFKLQVLESDYKRISVEIIAIKQQLSSLPIGTDTLIDSIQRSAQELHEQSIMHRKHVEYCMNGKLMAVRRDGDGF</sequence>
<evidence type="ECO:0000313" key="1">
    <source>
        <dbReference type="EMBL" id="KAA5001848.1"/>
    </source>
</evidence>
<dbReference type="EMBL" id="VWCJ01000001">
    <property type="protein sequence ID" value="KAA5001848.1"/>
    <property type="molecule type" value="Genomic_DNA"/>
</dbReference>
<reference evidence="1 2" key="1">
    <citation type="journal article" date="2019" name="Nat. Med.">
        <title>A library of human gut bacterial isolates paired with longitudinal multiomics data enables mechanistic microbiome research.</title>
        <authorList>
            <person name="Poyet M."/>
            <person name="Groussin M."/>
            <person name="Gibbons S.M."/>
            <person name="Avila-Pacheco J."/>
            <person name="Jiang X."/>
            <person name="Kearney S.M."/>
            <person name="Perrotta A.R."/>
            <person name="Berdy B."/>
            <person name="Zhao S."/>
            <person name="Lieberman T.D."/>
            <person name="Swanson P.K."/>
            <person name="Smith M."/>
            <person name="Roesemann S."/>
            <person name="Alexander J.E."/>
            <person name="Rich S.A."/>
            <person name="Livny J."/>
            <person name="Vlamakis H."/>
            <person name="Clish C."/>
            <person name="Bullock K."/>
            <person name="Deik A."/>
            <person name="Scott J."/>
            <person name="Pierce K.A."/>
            <person name="Xavier R.J."/>
            <person name="Alm E.J."/>
        </authorList>
    </citation>
    <scope>NUCLEOTIDE SEQUENCE [LARGE SCALE GENOMIC DNA]</scope>
    <source>
        <strain evidence="1 2">BIOML-A46</strain>
    </source>
</reference>
<dbReference type="AlphaFoldDB" id="A0A642HTS3"/>
<name>A0A642HTS3_BACFG</name>
<comment type="caution">
    <text evidence="1">The sequence shown here is derived from an EMBL/GenBank/DDBJ whole genome shotgun (WGS) entry which is preliminary data.</text>
</comment>
<dbReference type="Proteomes" id="UP000460666">
    <property type="component" value="Unassembled WGS sequence"/>
</dbReference>
<evidence type="ECO:0000313" key="2">
    <source>
        <dbReference type="Proteomes" id="UP000460666"/>
    </source>
</evidence>
<protein>
    <submittedName>
        <fullName evidence="1">Uncharacterized protein</fullName>
    </submittedName>
</protein>
<accession>A0A642HTS3</accession>
<organism evidence="1 2">
    <name type="scientific">Bacteroides fragilis</name>
    <dbReference type="NCBI Taxonomy" id="817"/>
    <lineage>
        <taxon>Bacteria</taxon>
        <taxon>Pseudomonadati</taxon>
        <taxon>Bacteroidota</taxon>
        <taxon>Bacteroidia</taxon>
        <taxon>Bacteroidales</taxon>
        <taxon>Bacteroidaceae</taxon>
        <taxon>Bacteroides</taxon>
    </lineage>
</organism>
<dbReference type="RefSeq" id="WP_022012059.1">
    <property type="nucleotide sequence ID" value="NZ_CP043610.1"/>
</dbReference>
<proteinExistence type="predicted"/>